<dbReference type="Gene3D" id="3.30.160.100">
    <property type="entry name" value="Ribosome hibernation promotion factor-like"/>
    <property type="match status" value="1"/>
</dbReference>
<dbReference type="Proteomes" id="UP000030111">
    <property type="component" value="Unassembled WGS sequence"/>
</dbReference>
<protein>
    <submittedName>
        <fullName evidence="1">Ribosomal subunit interface protein</fullName>
    </submittedName>
</protein>
<gene>
    <name evidence="1" type="ORF">Q766_17710</name>
</gene>
<sequence length="105" mass="11948">MQITINTDNHIEGNDRRESYYTEVLKEKLKRFDDKITGLEIHLTDENASDKTTVADIRCLIEARINGLAPQAVTNHADTVEKAIAGATDKLKKLLEHTFDKMRTH</sequence>
<accession>A0A0A2MIV0</accession>
<proteinExistence type="predicted"/>
<reference evidence="1 2" key="1">
    <citation type="submission" date="2013-09" db="EMBL/GenBank/DDBJ databases">
        <authorList>
            <person name="Zeng Z."/>
            <person name="Chen C."/>
        </authorList>
    </citation>
    <scope>NUCLEOTIDE SEQUENCE [LARGE SCALE GENOMIC DNA]</scope>
    <source>
        <strain evidence="1 2">WB 4.1-42</strain>
    </source>
</reference>
<dbReference type="RefSeq" id="WP_026989925.1">
    <property type="nucleotide sequence ID" value="NZ_AUGP01000004.1"/>
</dbReference>
<dbReference type="Pfam" id="PF02482">
    <property type="entry name" value="Ribosomal_S30AE"/>
    <property type="match status" value="1"/>
</dbReference>
<comment type="caution">
    <text evidence="1">The sequence shown here is derived from an EMBL/GenBank/DDBJ whole genome shotgun (WGS) entry which is preliminary data.</text>
</comment>
<dbReference type="AlphaFoldDB" id="A0A0A2MIV0"/>
<keyword evidence="2" id="KW-1185">Reference proteome</keyword>
<evidence type="ECO:0000313" key="1">
    <source>
        <dbReference type="EMBL" id="KGO91418.1"/>
    </source>
</evidence>
<dbReference type="OrthoDB" id="121633at2"/>
<dbReference type="SUPFAM" id="SSF69754">
    <property type="entry name" value="Ribosome binding protein Y (YfiA homologue)"/>
    <property type="match status" value="1"/>
</dbReference>
<dbReference type="InterPro" id="IPR003489">
    <property type="entry name" value="RHF/RaiA"/>
</dbReference>
<organism evidence="1 2">
    <name type="scientific">Flavobacterium subsaxonicum WB 4.1-42 = DSM 21790</name>
    <dbReference type="NCBI Taxonomy" id="1121898"/>
    <lineage>
        <taxon>Bacteria</taxon>
        <taxon>Pseudomonadati</taxon>
        <taxon>Bacteroidota</taxon>
        <taxon>Flavobacteriia</taxon>
        <taxon>Flavobacteriales</taxon>
        <taxon>Flavobacteriaceae</taxon>
        <taxon>Flavobacterium</taxon>
    </lineage>
</organism>
<evidence type="ECO:0000313" key="2">
    <source>
        <dbReference type="Proteomes" id="UP000030111"/>
    </source>
</evidence>
<name>A0A0A2MIV0_9FLAO</name>
<dbReference type="eggNOG" id="COG1544">
    <property type="taxonomic scope" value="Bacteria"/>
</dbReference>
<dbReference type="EMBL" id="JRLY01000019">
    <property type="protein sequence ID" value="KGO91418.1"/>
    <property type="molecule type" value="Genomic_DNA"/>
</dbReference>
<dbReference type="STRING" id="1121898.GCA_000422725_03844"/>
<dbReference type="InterPro" id="IPR036567">
    <property type="entry name" value="RHF-like"/>
</dbReference>